<organism evidence="2 3">
    <name type="scientific">Massilia niabensis</name>
    <dbReference type="NCBI Taxonomy" id="544910"/>
    <lineage>
        <taxon>Bacteria</taxon>
        <taxon>Pseudomonadati</taxon>
        <taxon>Pseudomonadota</taxon>
        <taxon>Betaproteobacteria</taxon>
        <taxon>Burkholderiales</taxon>
        <taxon>Oxalobacteraceae</taxon>
        <taxon>Telluria group</taxon>
        <taxon>Massilia</taxon>
    </lineage>
</organism>
<dbReference type="NCBIfam" id="TIGR02532">
    <property type="entry name" value="IV_pilin_GFxxxE"/>
    <property type="match status" value="1"/>
</dbReference>
<dbReference type="Proteomes" id="UP001596050">
    <property type="component" value="Unassembled WGS sequence"/>
</dbReference>
<evidence type="ECO:0000313" key="3">
    <source>
        <dbReference type="Proteomes" id="UP001596050"/>
    </source>
</evidence>
<keyword evidence="1" id="KW-1133">Transmembrane helix</keyword>
<dbReference type="RefSeq" id="WP_379780866.1">
    <property type="nucleotide sequence ID" value="NZ_JBHSMU010000004.1"/>
</dbReference>
<evidence type="ECO:0000313" key="2">
    <source>
        <dbReference type="EMBL" id="MFC5459234.1"/>
    </source>
</evidence>
<name>A0ABW0L0M7_9BURK</name>
<feature type="transmembrane region" description="Helical" evidence="1">
    <location>
        <begin position="6"/>
        <end position="30"/>
    </location>
</feature>
<keyword evidence="3" id="KW-1185">Reference proteome</keyword>
<sequence length="180" mass="18400">MQRSPAGGFTLIEVLVAMFVLAVGVIGAAATQAASARLRQQAALESEAVALASSLAARIGVNPAQMALPDPANPYLQLDYDAAGGAPADPPVQCFGSAACDSAQLAQFDIHELARSVQEGFPGGRITVCRDAPALNAALDWPCTGGSDAPLVVKIGWRRHTTAAPAPHEATPFVVMVVSG</sequence>
<keyword evidence="1" id="KW-0472">Membrane</keyword>
<dbReference type="NCBIfam" id="TIGR02523">
    <property type="entry name" value="type_IV_pilV"/>
    <property type="match status" value="1"/>
</dbReference>
<keyword evidence="1" id="KW-0812">Transmembrane</keyword>
<proteinExistence type="predicted"/>
<dbReference type="InterPro" id="IPR013362">
    <property type="entry name" value="Pilus_4_PilV"/>
</dbReference>
<dbReference type="Pfam" id="PF07963">
    <property type="entry name" value="N_methyl"/>
    <property type="match status" value="1"/>
</dbReference>
<reference evidence="3" key="1">
    <citation type="journal article" date="2019" name="Int. J. Syst. Evol. Microbiol.">
        <title>The Global Catalogue of Microorganisms (GCM) 10K type strain sequencing project: providing services to taxonomists for standard genome sequencing and annotation.</title>
        <authorList>
            <consortium name="The Broad Institute Genomics Platform"/>
            <consortium name="The Broad Institute Genome Sequencing Center for Infectious Disease"/>
            <person name="Wu L."/>
            <person name="Ma J."/>
        </authorList>
    </citation>
    <scope>NUCLEOTIDE SEQUENCE [LARGE SCALE GENOMIC DNA]</scope>
    <source>
        <strain evidence="3">KACC 12649</strain>
    </source>
</reference>
<accession>A0ABW0L0M7</accession>
<protein>
    <submittedName>
        <fullName evidence="2">Type IV pilus modification protein PilV</fullName>
    </submittedName>
</protein>
<comment type="caution">
    <text evidence="2">The sequence shown here is derived from an EMBL/GenBank/DDBJ whole genome shotgun (WGS) entry which is preliminary data.</text>
</comment>
<evidence type="ECO:0000256" key="1">
    <source>
        <dbReference type="SAM" id="Phobius"/>
    </source>
</evidence>
<gene>
    <name evidence="2" type="primary">pilV</name>
    <name evidence="2" type="ORF">ACFPN5_05365</name>
</gene>
<dbReference type="EMBL" id="JBHSMU010000004">
    <property type="protein sequence ID" value="MFC5459234.1"/>
    <property type="molecule type" value="Genomic_DNA"/>
</dbReference>
<dbReference type="InterPro" id="IPR012902">
    <property type="entry name" value="N_methyl_site"/>
</dbReference>